<comment type="similarity">
    <text evidence="2">Belongs to the methyl-accepting chemotaxis (MCP) protein family.</text>
</comment>
<evidence type="ECO:0000256" key="2">
    <source>
        <dbReference type="ARBA" id="ARBA00029447"/>
    </source>
</evidence>
<evidence type="ECO:0000259" key="5">
    <source>
        <dbReference type="PROSITE" id="PS50111"/>
    </source>
</evidence>
<keyword evidence="1" id="KW-0145">Chemotaxis</keyword>
<dbReference type="RefSeq" id="WP_323577001.1">
    <property type="nucleotide sequence ID" value="NZ_JAYGJQ010000002.1"/>
</dbReference>
<evidence type="ECO:0000256" key="1">
    <source>
        <dbReference type="ARBA" id="ARBA00022500"/>
    </source>
</evidence>
<name>A0ABU5VWY3_9BACT</name>
<dbReference type="PANTHER" id="PTHR43531:SF11">
    <property type="entry name" value="METHYL-ACCEPTING CHEMOTAXIS PROTEIN 3"/>
    <property type="match status" value="1"/>
</dbReference>
<sequence length="525" mass="57878">MFKNKSLNFKLRASFGCLILLLLFIGGVNIQMLKKTSSEYEHVTKINLQNSISLKNLDSGSRETLRRMLQYTIRGNEEKDFERIDKAIAEQLEIYEKARVKYEAVPFVEGEAELYKNVNDNWQAMQPLFKEMPQYAKSKKEEDQIKFGNMYRHDLKTSRDSFFAALDKLTNFQIQQSEIWSAKAEETSAMADKITMVTVALGIIFGSFIAYFISTGLTTQLRNLAISLSEGSETVSKASDSIAHSSEELSSSVNEQAAAIQETTASTEELSAMVKKNQENAFQSNIVSKKSADAANLGKQSVEQMITAIEDIHQSNQNMMTSVEHSNSNIEEIIKVIHEISNKTKVINEIVFQTKLLSFNASVEAARAGEHGKGFSVVAEEIGNLATMSGTAAQEIATMLGESTTKVVSIVNTTKSEVGALMVEGKKKVEMGITVAKRCNDVLDDIVGHVQEVDTMVSDITVASEEQSKGIIEISKAMGQLDQATQMNADSSRQMAFSAEELSGQSRKLNGLVEDLKNTVEGKVG</sequence>
<evidence type="ECO:0000256" key="4">
    <source>
        <dbReference type="SAM" id="Phobius"/>
    </source>
</evidence>
<gene>
    <name evidence="6" type="ORF">SHI21_12855</name>
</gene>
<dbReference type="EMBL" id="JAYGJQ010000002">
    <property type="protein sequence ID" value="MEA9357107.1"/>
    <property type="molecule type" value="Genomic_DNA"/>
</dbReference>
<dbReference type="PROSITE" id="PS50111">
    <property type="entry name" value="CHEMOTAXIS_TRANSDUC_2"/>
    <property type="match status" value="1"/>
</dbReference>
<dbReference type="Proteomes" id="UP001302274">
    <property type="component" value="Unassembled WGS sequence"/>
</dbReference>
<keyword evidence="3" id="KW-0807">Transducer</keyword>
<feature type="domain" description="Methyl-accepting transducer" evidence="5">
    <location>
        <begin position="231"/>
        <end position="503"/>
    </location>
</feature>
<keyword evidence="4" id="KW-0472">Membrane</keyword>
<keyword evidence="4" id="KW-0812">Transmembrane</keyword>
<dbReference type="InterPro" id="IPR004089">
    <property type="entry name" value="MCPsignal_dom"/>
</dbReference>
<organism evidence="6 7">
    <name type="scientific">Bacteriovorax antarcticus</name>
    <dbReference type="NCBI Taxonomy" id="3088717"/>
    <lineage>
        <taxon>Bacteria</taxon>
        <taxon>Pseudomonadati</taxon>
        <taxon>Bdellovibrionota</taxon>
        <taxon>Bacteriovoracia</taxon>
        <taxon>Bacteriovoracales</taxon>
        <taxon>Bacteriovoracaceae</taxon>
        <taxon>Bacteriovorax</taxon>
    </lineage>
</organism>
<feature type="transmembrane region" description="Helical" evidence="4">
    <location>
        <begin position="194"/>
        <end position="213"/>
    </location>
</feature>
<dbReference type="SUPFAM" id="SSF58104">
    <property type="entry name" value="Methyl-accepting chemotaxis protein (MCP) signaling domain"/>
    <property type="match status" value="1"/>
</dbReference>
<evidence type="ECO:0000256" key="3">
    <source>
        <dbReference type="PROSITE-ProRule" id="PRU00284"/>
    </source>
</evidence>
<keyword evidence="7" id="KW-1185">Reference proteome</keyword>
<dbReference type="InterPro" id="IPR051310">
    <property type="entry name" value="MCP_chemotaxis"/>
</dbReference>
<reference evidence="6 7" key="1">
    <citation type="submission" date="2023-11" db="EMBL/GenBank/DDBJ databases">
        <title>A Novel Polar Bacteriovorax (B. antarcticus) Isolated from the Biocrust in Antarctica.</title>
        <authorList>
            <person name="Mun W."/>
            <person name="Choi S.Y."/>
            <person name="Mitchell R.J."/>
        </authorList>
    </citation>
    <scope>NUCLEOTIDE SEQUENCE [LARGE SCALE GENOMIC DNA]</scope>
    <source>
        <strain evidence="6 7">PP10</strain>
    </source>
</reference>
<dbReference type="Pfam" id="PF00015">
    <property type="entry name" value="MCPsignal"/>
    <property type="match status" value="1"/>
</dbReference>
<dbReference type="SMART" id="SM00283">
    <property type="entry name" value="MA"/>
    <property type="match status" value="1"/>
</dbReference>
<protein>
    <submittedName>
        <fullName evidence="6">Methyl-accepting chemotaxis protein</fullName>
    </submittedName>
</protein>
<dbReference type="PANTHER" id="PTHR43531">
    <property type="entry name" value="PROTEIN ICFG"/>
    <property type="match status" value="1"/>
</dbReference>
<comment type="caution">
    <text evidence="6">The sequence shown here is derived from an EMBL/GenBank/DDBJ whole genome shotgun (WGS) entry which is preliminary data.</text>
</comment>
<dbReference type="InterPro" id="IPR024478">
    <property type="entry name" value="HlyB_4HB_MCP"/>
</dbReference>
<keyword evidence="4" id="KW-1133">Transmembrane helix</keyword>
<proteinExistence type="inferred from homology"/>
<accession>A0ABU5VWY3</accession>
<evidence type="ECO:0000313" key="6">
    <source>
        <dbReference type="EMBL" id="MEA9357107.1"/>
    </source>
</evidence>
<dbReference type="Gene3D" id="1.10.287.950">
    <property type="entry name" value="Methyl-accepting chemotaxis protein"/>
    <property type="match status" value="1"/>
</dbReference>
<dbReference type="Pfam" id="PF12729">
    <property type="entry name" value="4HB_MCP_1"/>
    <property type="match status" value="1"/>
</dbReference>
<evidence type="ECO:0000313" key="7">
    <source>
        <dbReference type="Proteomes" id="UP001302274"/>
    </source>
</evidence>